<name>A0A0B4GGG7_METGA</name>
<organism evidence="2 3">
    <name type="scientific">Metarhizium guizhouense (strain ARSEF 977)</name>
    <dbReference type="NCBI Taxonomy" id="1276136"/>
    <lineage>
        <taxon>Eukaryota</taxon>
        <taxon>Fungi</taxon>
        <taxon>Dikarya</taxon>
        <taxon>Ascomycota</taxon>
        <taxon>Pezizomycotina</taxon>
        <taxon>Sordariomycetes</taxon>
        <taxon>Hypocreomycetidae</taxon>
        <taxon>Hypocreales</taxon>
        <taxon>Clavicipitaceae</taxon>
        <taxon>Metarhizium</taxon>
    </lineage>
</organism>
<evidence type="ECO:0000313" key="3">
    <source>
        <dbReference type="Proteomes" id="UP000031192"/>
    </source>
</evidence>
<protein>
    <submittedName>
        <fullName evidence="2">Uncharacterized protein</fullName>
    </submittedName>
</protein>
<gene>
    <name evidence="2" type="ORF">MGU_06807</name>
</gene>
<dbReference type="HOGENOM" id="CLU_174191_0_0_1"/>
<proteinExistence type="predicted"/>
<evidence type="ECO:0000313" key="2">
    <source>
        <dbReference type="EMBL" id="KID86115.1"/>
    </source>
</evidence>
<dbReference type="Proteomes" id="UP000031192">
    <property type="component" value="Unassembled WGS sequence"/>
</dbReference>
<dbReference type="AlphaFoldDB" id="A0A0B4GGG7"/>
<keyword evidence="3" id="KW-1185">Reference proteome</keyword>
<feature type="region of interest" description="Disordered" evidence="1">
    <location>
        <begin position="77"/>
        <end position="109"/>
    </location>
</feature>
<comment type="caution">
    <text evidence="2">The sequence shown here is derived from an EMBL/GenBank/DDBJ whole genome shotgun (WGS) entry which is preliminary data.</text>
</comment>
<accession>A0A0B4GGG7</accession>
<dbReference type="EMBL" id="AZNH01000024">
    <property type="protein sequence ID" value="KID86115.1"/>
    <property type="molecule type" value="Genomic_DNA"/>
</dbReference>
<reference evidence="2 3" key="1">
    <citation type="journal article" date="2014" name="Proc. Natl. Acad. Sci. U.S.A.">
        <title>Trajectory and genomic determinants of fungal-pathogen speciation and host adaptation.</title>
        <authorList>
            <person name="Hu X."/>
            <person name="Xiao G."/>
            <person name="Zheng P."/>
            <person name="Shang Y."/>
            <person name="Su Y."/>
            <person name="Zhang X."/>
            <person name="Liu X."/>
            <person name="Zhan S."/>
            <person name="St Leger R.J."/>
            <person name="Wang C."/>
        </authorList>
    </citation>
    <scope>NUCLEOTIDE SEQUENCE [LARGE SCALE GENOMIC DNA]</scope>
    <source>
        <strain evidence="2 3">ARSEF 977</strain>
    </source>
</reference>
<evidence type="ECO:0000256" key="1">
    <source>
        <dbReference type="SAM" id="MobiDB-lite"/>
    </source>
</evidence>
<sequence>MAVVDDHIQWSHSRLQAFQTRGGLPARTGGIAQLAEKQLSRVVFTLHEGVEVPPRRSSPNQSKQVLGGRWLVGSYGAVSHADSTRDGPKPSTPPRTGAAAEVGMGHFLD</sequence>